<evidence type="ECO:0000256" key="1">
    <source>
        <dbReference type="SAM" id="MobiDB-lite"/>
    </source>
</evidence>
<reference evidence="2" key="1">
    <citation type="submission" date="2022-12" db="EMBL/GenBank/DDBJ databases">
        <authorList>
            <person name="Petersen C."/>
        </authorList>
    </citation>
    <scope>NUCLEOTIDE SEQUENCE</scope>
    <source>
        <strain evidence="2">IBT 35673</strain>
    </source>
</reference>
<protein>
    <submittedName>
        <fullName evidence="2">Uncharacterized protein</fullName>
    </submittedName>
</protein>
<reference evidence="2" key="2">
    <citation type="journal article" date="2023" name="IMA Fungus">
        <title>Comparative genomic study of the Penicillium genus elucidates a diverse pangenome and 15 lateral gene transfer events.</title>
        <authorList>
            <person name="Petersen C."/>
            <person name="Sorensen T."/>
            <person name="Nielsen M.R."/>
            <person name="Sondergaard T.E."/>
            <person name="Sorensen J.L."/>
            <person name="Fitzpatrick D.A."/>
            <person name="Frisvad J.C."/>
            <person name="Nielsen K.L."/>
        </authorList>
    </citation>
    <scope>NUCLEOTIDE SEQUENCE</scope>
    <source>
        <strain evidence="2">IBT 35673</strain>
    </source>
</reference>
<dbReference type="AlphaFoldDB" id="A0A9W9Q7Z2"/>
<comment type="caution">
    <text evidence="2">The sequence shown here is derived from an EMBL/GenBank/DDBJ whole genome shotgun (WGS) entry which is preliminary data.</text>
</comment>
<dbReference type="Proteomes" id="UP001147695">
    <property type="component" value="Unassembled WGS sequence"/>
</dbReference>
<accession>A0A9W9Q7Z2</accession>
<evidence type="ECO:0000313" key="2">
    <source>
        <dbReference type="EMBL" id="KAJ5328681.1"/>
    </source>
</evidence>
<sequence length="248" mass="26115">MTSSGNIPPLQKGPDILPPGPWVQRVATHMRNRLGRIRPTGAITALNSLPALRELSWRTKRTYSKEREDSFISERTSNLEAAWGQIVGVVNVIECTACESGKGPFARCVSVPGVPSFPVCANCHYRGLRGDPRYRVGPCAGAVAPPTPQQASPPAPGPSSLQPNDASSVPSADNVAGLPIDPALTTSSDPLTEPPSGSLDEKPLVLPQGGLFLYLLGPLLKPQLGPFVGLSATYPLPPPMNHLLVLAG</sequence>
<feature type="compositionally biased region" description="Pro residues" evidence="1">
    <location>
        <begin position="145"/>
        <end position="157"/>
    </location>
</feature>
<organism evidence="2 3">
    <name type="scientific">Penicillium brevicompactum</name>
    <dbReference type="NCBI Taxonomy" id="5074"/>
    <lineage>
        <taxon>Eukaryota</taxon>
        <taxon>Fungi</taxon>
        <taxon>Dikarya</taxon>
        <taxon>Ascomycota</taxon>
        <taxon>Pezizomycotina</taxon>
        <taxon>Eurotiomycetes</taxon>
        <taxon>Eurotiomycetidae</taxon>
        <taxon>Eurotiales</taxon>
        <taxon>Aspergillaceae</taxon>
        <taxon>Penicillium</taxon>
    </lineage>
</organism>
<feature type="region of interest" description="Disordered" evidence="1">
    <location>
        <begin position="140"/>
        <end position="202"/>
    </location>
</feature>
<dbReference type="InterPro" id="IPR022190">
    <property type="entry name" value="DUF3716"/>
</dbReference>
<proteinExistence type="predicted"/>
<evidence type="ECO:0000313" key="3">
    <source>
        <dbReference type="Proteomes" id="UP001147695"/>
    </source>
</evidence>
<dbReference type="Pfam" id="PF12511">
    <property type="entry name" value="DUF3716"/>
    <property type="match status" value="1"/>
</dbReference>
<dbReference type="EMBL" id="JAPZBQ010000005">
    <property type="protein sequence ID" value="KAJ5328681.1"/>
    <property type="molecule type" value="Genomic_DNA"/>
</dbReference>
<gene>
    <name evidence="2" type="ORF">N7452_009071</name>
</gene>
<name>A0A9W9Q7Z2_PENBR</name>